<dbReference type="Gene3D" id="3.40.1010.20">
    <property type="entry name" value="4-hydroxy-3-methylbut-2-enyl diphosphate reductase, catalytic domain"/>
    <property type="match status" value="2"/>
</dbReference>
<keyword evidence="15" id="KW-1185">Reference proteome</keyword>
<dbReference type="InterPro" id="IPR003451">
    <property type="entry name" value="LytB/IspH"/>
</dbReference>
<reference evidence="14 15" key="1">
    <citation type="submission" date="2014-03" db="EMBL/GenBank/DDBJ databases">
        <title>The Genome Sequence of Plasmodium fragile nilgiri.</title>
        <authorList>
            <consortium name="The Broad Institute Genomics Platform"/>
            <consortium name="The Broad Institute Genome Sequencing Center for Infectious Disease"/>
            <person name="Neafsey D."/>
            <person name="Duraisingh M."/>
            <person name="Young S.K."/>
            <person name="Zeng Q."/>
            <person name="Gargeya S."/>
            <person name="Abouelleil A."/>
            <person name="Alvarado L."/>
            <person name="Chapman S.B."/>
            <person name="Gainer-Dewar J."/>
            <person name="Goldberg J."/>
            <person name="Griggs A."/>
            <person name="Gujja S."/>
            <person name="Hansen M."/>
            <person name="Howarth C."/>
            <person name="Imamovic A."/>
            <person name="Larimer J."/>
            <person name="Pearson M."/>
            <person name="Poon T.W."/>
            <person name="Priest M."/>
            <person name="Roberts A."/>
            <person name="Saif S."/>
            <person name="Shea T."/>
            <person name="Sykes S."/>
            <person name="Wortman J."/>
            <person name="Nusbaum C."/>
            <person name="Birren B."/>
        </authorList>
    </citation>
    <scope>NUCLEOTIDE SEQUENCE [LARGE SCALE GENOMIC DNA]</scope>
    <source>
        <strain evidence="15">nilgiri</strain>
    </source>
</reference>
<dbReference type="GO" id="GO:0051539">
    <property type="term" value="F:4 iron, 4 sulfur cluster binding"/>
    <property type="evidence" value="ECO:0007669"/>
    <property type="project" value="UniProtKB-KW"/>
</dbReference>
<evidence type="ECO:0000256" key="6">
    <source>
        <dbReference type="ARBA" id="ARBA00023014"/>
    </source>
</evidence>
<dbReference type="Proteomes" id="UP000054561">
    <property type="component" value="Unassembled WGS sequence"/>
</dbReference>
<evidence type="ECO:0000313" key="14">
    <source>
        <dbReference type="EMBL" id="KJP89211.1"/>
    </source>
</evidence>
<comment type="cofactor">
    <cofactor evidence="1">
        <name>[4Fe-4S] cluster</name>
        <dbReference type="ChEBI" id="CHEBI:49883"/>
    </cofactor>
</comment>
<gene>
    <name evidence="14" type="ORF">AK88_01089</name>
</gene>
<dbReference type="AlphaFoldDB" id="A0A0D9QTT4"/>
<proteinExistence type="inferred from homology"/>
<keyword evidence="3" id="KW-0479">Metal-binding</keyword>
<dbReference type="OrthoDB" id="1698201at2759"/>
<dbReference type="EC" id="1.17.7.4" evidence="11"/>
<dbReference type="RefSeq" id="XP_012334150.1">
    <property type="nucleotide sequence ID" value="XM_012478727.1"/>
</dbReference>
<evidence type="ECO:0000256" key="1">
    <source>
        <dbReference type="ARBA" id="ARBA00001966"/>
    </source>
</evidence>
<evidence type="ECO:0000256" key="7">
    <source>
        <dbReference type="ARBA" id="ARBA00023229"/>
    </source>
</evidence>
<dbReference type="GO" id="GO:0051745">
    <property type="term" value="F:4-hydroxy-3-methylbut-2-enyl diphosphate reductase activity"/>
    <property type="evidence" value="ECO:0007669"/>
    <property type="project" value="UniProtKB-EC"/>
</dbReference>
<evidence type="ECO:0000256" key="10">
    <source>
        <dbReference type="ARBA" id="ARBA00046335"/>
    </source>
</evidence>
<organism evidence="14 15">
    <name type="scientific">Plasmodium fragile</name>
    <dbReference type="NCBI Taxonomy" id="5857"/>
    <lineage>
        <taxon>Eukaryota</taxon>
        <taxon>Sar</taxon>
        <taxon>Alveolata</taxon>
        <taxon>Apicomplexa</taxon>
        <taxon>Aconoidasida</taxon>
        <taxon>Haemosporida</taxon>
        <taxon>Plasmodiidae</taxon>
        <taxon>Plasmodium</taxon>
        <taxon>Plasmodium (Plasmodium)</taxon>
    </lineage>
</organism>
<comment type="pathway">
    <text evidence="8">Isoprenoid biosynthesis; isopentenyl diphosphate biosynthesis via DXP pathway; isopentenyl diphosphate from 1-deoxy-D-xylulose 5-phosphate: step 6/6.</text>
</comment>
<dbReference type="GeneID" id="24266403"/>
<evidence type="ECO:0000256" key="5">
    <source>
        <dbReference type="ARBA" id="ARBA00023004"/>
    </source>
</evidence>
<dbReference type="FunFam" id="3.40.50.11270:FF:000001">
    <property type="entry name" value="4-hydroxy-3-methylbut-2-enyl diphosphate reductase"/>
    <property type="match status" value="1"/>
</dbReference>
<evidence type="ECO:0000256" key="12">
    <source>
        <dbReference type="ARBA" id="ARBA00051071"/>
    </source>
</evidence>
<dbReference type="GO" id="GO:0005737">
    <property type="term" value="C:cytoplasm"/>
    <property type="evidence" value="ECO:0007669"/>
    <property type="project" value="UniProtKB-ARBA"/>
</dbReference>
<dbReference type="PANTHER" id="PTHR30426">
    <property type="entry name" value="4-HYDROXY-3-METHYLBUT-2-ENYL DIPHOSPHATE REDUCTASE"/>
    <property type="match status" value="1"/>
</dbReference>
<evidence type="ECO:0000313" key="15">
    <source>
        <dbReference type="Proteomes" id="UP000054561"/>
    </source>
</evidence>
<dbReference type="CDD" id="cd13944">
    <property type="entry name" value="lytB_ispH"/>
    <property type="match status" value="1"/>
</dbReference>
<dbReference type="NCBIfam" id="TIGR00216">
    <property type="entry name" value="ispH_lytB"/>
    <property type="match status" value="1"/>
</dbReference>
<dbReference type="PANTHER" id="PTHR30426:SF0">
    <property type="entry name" value="4-HYDROXY-3-METHYLBUT-2-ENYL DIPHOSPHATE REDUCTASE"/>
    <property type="match status" value="1"/>
</dbReference>
<name>A0A0D9QTT4_PLAFR</name>
<keyword evidence="2" id="KW-0004">4Fe-4S</keyword>
<evidence type="ECO:0000256" key="3">
    <source>
        <dbReference type="ARBA" id="ARBA00022723"/>
    </source>
</evidence>
<dbReference type="OMA" id="ICTECDI"/>
<dbReference type="HAMAP" id="MF_00191">
    <property type="entry name" value="IspH"/>
    <property type="match status" value="1"/>
</dbReference>
<comment type="catalytic activity">
    <reaction evidence="12">
        <text>isopentenyl diphosphate + 2 oxidized [2Fe-2S]-[ferredoxin] + H2O = (2E)-4-hydroxy-3-methylbut-2-enyl diphosphate + 2 reduced [2Fe-2S]-[ferredoxin] + 2 H(+)</text>
        <dbReference type="Rhea" id="RHEA:24488"/>
        <dbReference type="Rhea" id="RHEA-COMP:10000"/>
        <dbReference type="Rhea" id="RHEA-COMP:10001"/>
        <dbReference type="ChEBI" id="CHEBI:15377"/>
        <dbReference type="ChEBI" id="CHEBI:15378"/>
        <dbReference type="ChEBI" id="CHEBI:33737"/>
        <dbReference type="ChEBI" id="CHEBI:33738"/>
        <dbReference type="ChEBI" id="CHEBI:128753"/>
        <dbReference type="ChEBI" id="CHEBI:128769"/>
        <dbReference type="EC" id="1.17.7.4"/>
    </reaction>
</comment>
<dbReference type="EMBL" id="KQ001653">
    <property type="protein sequence ID" value="KJP89211.1"/>
    <property type="molecule type" value="Genomic_DNA"/>
</dbReference>
<evidence type="ECO:0000256" key="2">
    <source>
        <dbReference type="ARBA" id="ARBA00022485"/>
    </source>
</evidence>
<dbReference type="GO" id="GO:0050992">
    <property type="term" value="P:dimethylallyl diphosphate biosynthetic process"/>
    <property type="evidence" value="ECO:0007669"/>
    <property type="project" value="InterPro"/>
</dbReference>
<comment type="pathway">
    <text evidence="9">Isoprenoid biosynthesis; dimethylallyl diphosphate biosynthesis; dimethylallyl diphosphate from (2E)-4-hydroxy-3-methylbutenyl diphosphate: step 1/1.</text>
</comment>
<keyword evidence="4" id="KW-0560">Oxidoreductase</keyword>
<protein>
    <recommendedName>
        <fullName evidence="11">4-hydroxy-3-methylbut-2-enyl diphosphate reductase</fullName>
        <ecNumber evidence="11">1.17.7.4</ecNumber>
    </recommendedName>
</protein>
<dbReference type="VEuPathDB" id="PlasmoDB:AK88_01089"/>
<dbReference type="GO" id="GO:0019288">
    <property type="term" value="P:isopentenyl diphosphate biosynthetic process, methylerythritol 4-phosphate pathway"/>
    <property type="evidence" value="ECO:0007669"/>
    <property type="project" value="InterPro"/>
</dbReference>
<keyword evidence="7" id="KW-0414">Isoprene biosynthesis</keyword>
<dbReference type="Gene3D" id="3.40.50.11270">
    <property type="match status" value="1"/>
</dbReference>
<evidence type="ECO:0000256" key="4">
    <source>
        <dbReference type="ARBA" id="ARBA00023002"/>
    </source>
</evidence>
<dbReference type="Pfam" id="PF02401">
    <property type="entry name" value="LYTB"/>
    <property type="match status" value="1"/>
</dbReference>
<accession>A0A0D9QTT4</accession>
<evidence type="ECO:0000256" key="13">
    <source>
        <dbReference type="ARBA" id="ARBA00052992"/>
    </source>
</evidence>
<evidence type="ECO:0000256" key="9">
    <source>
        <dbReference type="ARBA" id="ARBA00046314"/>
    </source>
</evidence>
<evidence type="ECO:0000256" key="11">
    <source>
        <dbReference type="ARBA" id="ARBA00047177"/>
    </source>
</evidence>
<evidence type="ECO:0000256" key="8">
    <source>
        <dbReference type="ARBA" id="ARBA00046313"/>
    </source>
</evidence>
<dbReference type="GO" id="GO:0046872">
    <property type="term" value="F:metal ion binding"/>
    <property type="evidence" value="ECO:0007669"/>
    <property type="project" value="UniProtKB-KW"/>
</dbReference>
<comment type="similarity">
    <text evidence="10">Belongs to the IspH family.</text>
</comment>
<sequence>MTRALIFRRGEEKGTQGTKDTSNTEDKCCCLLLILVVILAAVQSKRVEHGLRKGHLRVSDFSSGRRGPLAVVEVINRWSVPLEGKQKKGKGKNFPNFLSFLNGAIRRPPEWRLRQEGGQCGSSACGGCGCPKTAHSGDVIPKEGEKILYLVSPRGFCKGVSRAVETVEECLRMFKPPIYVKHKIVHNDFVCKKLEEKGAIFIEDVNEVPDGNILIYSAHGISPQIRELAKKKKLIEIDATCPLVNKVHVYVQMKAKEGYKIILIGYKNHVEVVGTFNEAPDCTYVVENINQIEDLPFSDKDKLFYVTQTTLSMDDCALIIKRLKEKFPNIETIPSGSICYATTNRQTALNQICKECDLTIVVGSQSSSNAKKLVYSSQLRNTPAVLMNSVEDFDFSSLRDVKKIALTSAASTPEELTQKFVDVLTKEPYGYTLRLFEPVQENVPKWKLPKNLMGLIEERRKEQDEQT</sequence>
<comment type="catalytic activity">
    <reaction evidence="13">
        <text>dimethylallyl diphosphate + 2 oxidized [2Fe-2S]-[ferredoxin] + H2O = (2E)-4-hydroxy-3-methylbut-2-enyl diphosphate + 2 reduced [2Fe-2S]-[ferredoxin] + 2 H(+)</text>
        <dbReference type="Rhea" id="RHEA:24825"/>
        <dbReference type="Rhea" id="RHEA-COMP:10000"/>
        <dbReference type="Rhea" id="RHEA-COMP:10001"/>
        <dbReference type="ChEBI" id="CHEBI:15377"/>
        <dbReference type="ChEBI" id="CHEBI:15378"/>
        <dbReference type="ChEBI" id="CHEBI:33737"/>
        <dbReference type="ChEBI" id="CHEBI:33738"/>
        <dbReference type="ChEBI" id="CHEBI:57623"/>
        <dbReference type="ChEBI" id="CHEBI:128753"/>
        <dbReference type="EC" id="1.17.7.4"/>
    </reaction>
</comment>
<keyword evidence="5" id="KW-0408">Iron</keyword>
<keyword evidence="6" id="KW-0411">Iron-sulfur</keyword>